<dbReference type="Pfam" id="PF25917">
    <property type="entry name" value="BSH_RND"/>
    <property type="match status" value="1"/>
</dbReference>
<proteinExistence type="inferred from homology"/>
<evidence type="ECO:0000313" key="8">
    <source>
        <dbReference type="Proteomes" id="UP000626210"/>
    </source>
</evidence>
<reference evidence="8" key="1">
    <citation type="journal article" date="2019" name="Int. J. Syst. Evol. Microbiol.">
        <title>The Global Catalogue of Microorganisms (GCM) 10K type strain sequencing project: providing services to taxonomists for standard genome sequencing and annotation.</title>
        <authorList>
            <consortium name="The Broad Institute Genomics Platform"/>
            <consortium name="The Broad Institute Genome Sequencing Center for Infectious Disease"/>
            <person name="Wu L."/>
            <person name="Ma J."/>
        </authorList>
    </citation>
    <scope>NUCLEOTIDE SEQUENCE [LARGE SCALE GENOMIC DNA]</scope>
    <source>
        <strain evidence="8">KCTC 23314</strain>
    </source>
</reference>
<comment type="similarity">
    <text evidence="2">Belongs to the membrane fusion protein (MFP) (TC 8.A.1) family.</text>
</comment>
<dbReference type="PANTHER" id="PTHR30469">
    <property type="entry name" value="MULTIDRUG RESISTANCE PROTEIN MDTA"/>
    <property type="match status" value="1"/>
</dbReference>
<name>A0ABQ3G6L7_9BURK</name>
<comment type="caution">
    <text evidence="7">The sequence shown here is derived from an EMBL/GenBank/DDBJ whole genome shotgun (WGS) entry which is preliminary data.</text>
</comment>
<dbReference type="PANTHER" id="PTHR30469:SF29">
    <property type="entry name" value="BLR2860 PROTEIN"/>
    <property type="match status" value="1"/>
</dbReference>
<evidence type="ECO:0000259" key="4">
    <source>
        <dbReference type="Pfam" id="PF25917"/>
    </source>
</evidence>
<dbReference type="EMBL" id="BMYK01000014">
    <property type="protein sequence ID" value="GHC91225.1"/>
    <property type="molecule type" value="Genomic_DNA"/>
</dbReference>
<dbReference type="Gene3D" id="2.40.420.20">
    <property type="match status" value="1"/>
</dbReference>
<evidence type="ECO:0000256" key="1">
    <source>
        <dbReference type="ARBA" id="ARBA00004196"/>
    </source>
</evidence>
<dbReference type="Gene3D" id="2.40.50.100">
    <property type="match status" value="1"/>
</dbReference>
<evidence type="ECO:0000256" key="3">
    <source>
        <dbReference type="ARBA" id="ARBA00022448"/>
    </source>
</evidence>
<dbReference type="InterPro" id="IPR058792">
    <property type="entry name" value="Beta-barrel_RND_2"/>
</dbReference>
<feature type="domain" description="CusB-like beta-barrel" evidence="5">
    <location>
        <begin position="184"/>
        <end position="259"/>
    </location>
</feature>
<sequence>MAAGLAAWRASRPAPPAWTGGAPVDVATTTLQPETVPRTLQALGELRAARQVMLPAEVAGRVAAIHFEPGRTVQAGQLLVQLDDATEQADLAAAQAQAAFARQQLARAHALAATGALAQEVLQQRQAEHDQSAARVLQLQARIRQKRIEAPFAGALGLRRIDLGQYLQPGDTAVSLTDLSSLQVNFDLPQQELAHVRVGQSLLLHSGAPDAAPVRARVSAIEPQVGRDTRSLTVQATVPRAADAHQGLRPGMYVTVALELAPEAGALLLPATAVMTSSSGDQALRVRAPSAEGIGQAEFVPITLGRRIGDRVVVAQGLAAGDVVVTEGQLRVQAGSALRVVAAPSAPRAPAAAATHGAGQP</sequence>
<dbReference type="Gene3D" id="1.10.287.470">
    <property type="entry name" value="Helix hairpin bin"/>
    <property type="match status" value="1"/>
</dbReference>
<evidence type="ECO:0000313" key="7">
    <source>
        <dbReference type="EMBL" id="GHC91225.1"/>
    </source>
</evidence>
<gene>
    <name evidence="7" type="ORF">GCM10007320_40040</name>
</gene>
<dbReference type="InterPro" id="IPR058625">
    <property type="entry name" value="MdtA-like_BSH"/>
</dbReference>
<dbReference type="Proteomes" id="UP000626210">
    <property type="component" value="Unassembled WGS sequence"/>
</dbReference>
<accession>A0ABQ3G6L7</accession>
<feature type="domain" description="Multidrug resistance protein MdtA-like barrel-sandwich hybrid" evidence="4">
    <location>
        <begin position="50"/>
        <end position="177"/>
    </location>
</feature>
<feature type="domain" description="Multidrug resistance protein MdtA-like C-terminal permuted SH3" evidence="6">
    <location>
        <begin position="295"/>
        <end position="328"/>
    </location>
</feature>
<dbReference type="InterPro" id="IPR058627">
    <property type="entry name" value="MdtA-like_C"/>
</dbReference>
<protein>
    <submittedName>
        <fullName evidence="7">MexH family multidrug efflux RND transporter periplasmic adaptor subunit</fullName>
    </submittedName>
</protein>
<dbReference type="Gene3D" id="2.40.30.170">
    <property type="match status" value="1"/>
</dbReference>
<dbReference type="InterPro" id="IPR006143">
    <property type="entry name" value="RND_pump_MFP"/>
</dbReference>
<comment type="subcellular location">
    <subcellularLocation>
        <location evidence="1">Cell envelope</location>
    </subcellularLocation>
</comment>
<evidence type="ECO:0000256" key="2">
    <source>
        <dbReference type="ARBA" id="ARBA00009477"/>
    </source>
</evidence>
<dbReference type="SUPFAM" id="SSF111369">
    <property type="entry name" value="HlyD-like secretion proteins"/>
    <property type="match status" value="1"/>
</dbReference>
<evidence type="ECO:0000259" key="6">
    <source>
        <dbReference type="Pfam" id="PF25967"/>
    </source>
</evidence>
<keyword evidence="3" id="KW-0813">Transport</keyword>
<dbReference type="NCBIfam" id="TIGR01730">
    <property type="entry name" value="RND_mfp"/>
    <property type="match status" value="1"/>
</dbReference>
<dbReference type="Pfam" id="PF25967">
    <property type="entry name" value="RND-MFP_C"/>
    <property type="match status" value="1"/>
</dbReference>
<dbReference type="Pfam" id="PF25954">
    <property type="entry name" value="Beta-barrel_RND_2"/>
    <property type="match status" value="1"/>
</dbReference>
<evidence type="ECO:0000259" key="5">
    <source>
        <dbReference type="Pfam" id="PF25954"/>
    </source>
</evidence>
<keyword evidence="8" id="KW-1185">Reference proteome</keyword>
<organism evidence="7 8">
    <name type="scientific">Pseudorhodoferax aquiterrae</name>
    <dbReference type="NCBI Taxonomy" id="747304"/>
    <lineage>
        <taxon>Bacteria</taxon>
        <taxon>Pseudomonadati</taxon>
        <taxon>Pseudomonadota</taxon>
        <taxon>Betaproteobacteria</taxon>
        <taxon>Burkholderiales</taxon>
        <taxon>Comamonadaceae</taxon>
    </lineage>
</organism>